<reference evidence="1 2" key="1">
    <citation type="submission" date="2024-02" db="EMBL/GenBank/DDBJ databases">
        <authorList>
            <person name="Vignale AGUSTIN F."/>
            <person name="Sosa J E."/>
            <person name="Modenutti C."/>
        </authorList>
    </citation>
    <scope>NUCLEOTIDE SEQUENCE [LARGE SCALE GENOMIC DNA]</scope>
</reference>
<evidence type="ECO:0000313" key="2">
    <source>
        <dbReference type="Proteomes" id="UP001642360"/>
    </source>
</evidence>
<dbReference type="EMBL" id="CAUOFW020001680">
    <property type="protein sequence ID" value="CAK9147416.1"/>
    <property type="molecule type" value="Genomic_DNA"/>
</dbReference>
<name>A0ABC8RTG9_9AQUA</name>
<comment type="caution">
    <text evidence="1">The sequence shown here is derived from an EMBL/GenBank/DDBJ whole genome shotgun (WGS) entry which is preliminary data.</text>
</comment>
<sequence length="123" mass="12646">MASGASAQVVGGANFMSDASFADGFDVTSDGGRSRTTGDVEAGLVKMRVNPDGALSMGIIRERGGVQGIEAMPTGAKEMWEAPKALEAALSRRKAMPSWLEAATGPRPVGVGQATSVVMMVEM</sequence>
<evidence type="ECO:0000313" key="1">
    <source>
        <dbReference type="EMBL" id="CAK9147416.1"/>
    </source>
</evidence>
<accession>A0ABC8RTG9</accession>
<dbReference type="AlphaFoldDB" id="A0ABC8RTG9"/>
<gene>
    <name evidence="1" type="ORF">ILEXP_LOCUS15312</name>
</gene>
<organism evidence="1 2">
    <name type="scientific">Ilex paraguariensis</name>
    <name type="common">yerba mate</name>
    <dbReference type="NCBI Taxonomy" id="185542"/>
    <lineage>
        <taxon>Eukaryota</taxon>
        <taxon>Viridiplantae</taxon>
        <taxon>Streptophyta</taxon>
        <taxon>Embryophyta</taxon>
        <taxon>Tracheophyta</taxon>
        <taxon>Spermatophyta</taxon>
        <taxon>Magnoliopsida</taxon>
        <taxon>eudicotyledons</taxon>
        <taxon>Gunneridae</taxon>
        <taxon>Pentapetalae</taxon>
        <taxon>asterids</taxon>
        <taxon>campanulids</taxon>
        <taxon>Aquifoliales</taxon>
        <taxon>Aquifoliaceae</taxon>
        <taxon>Ilex</taxon>
    </lineage>
</organism>
<dbReference type="Proteomes" id="UP001642360">
    <property type="component" value="Unassembled WGS sequence"/>
</dbReference>
<keyword evidence="2" id="KW-1185">Reference proteome</keyword>
<proteinExistence type="predicted"/>
<protein>
    <submittedName>
        <fullName evidence="1">Uncharacterized protein</fullName>
    </submittedName>
</protein>